<organism evidence="4 5">
    <name type="scientific">Argiope bruennichi</name>
    <name type="common">Wasp spider</name>
    <name type="synonym">Aranea bruennichi</name>
    <dbReference type="NCBI Taxonomy" id="94029"/>
    <lineage>
        <taxon>Eukaryota</taxon>
        <taxon>Metazoa</taxon>
        <taxon>Ecdysozoa</taxon>
        <taxon>Arthropoda</taxon>
        <taxon>Chelicerata</taxon>
        <taxon>Arachnida</taxon>
        <taxon>Araneae</taxon>
        <taxon>Araneomorphae</taxon>
        <taxon>Entelegynae</taxon>
        <taxon>Araneoidea</taxon>
        <taxon>Araneidae</taxon>
        <taxon>Argiope</taxon>
    </lineage>
</organism>
<feature type="compositionally biased region" description="Polar residues" evidence="2">
    <location>
        <begin position="843"/>
        <end position="853"/>
    </location>
</feature>
<evidence type="ECO:0000259" key="3">
    <source>
        <dbReference type="PROSITE" id="PS50157"/>
    </source>
</evidence>
<feature type="domain" description="C2H2-type" evidence="3">
    <location>
        <begin position="517"/>
        <end position="545"/>
    </location>
</feature>
<feature type="compositionally biased region" description="Polar residues" evidence="2">
    <location>
        <begin position="51"/>
        <end position="60"/>
    </location>
</feature>
<keyword evidence="1" id="KW-0863">Zinc-finger</keyword>
<feature type="domain" description="C2H2-type" evidence="3">
    <location>
        <begin position="1062"/>
        <end position="1085"/>
    </location>
</feature>
<feature type="compositionally biased region" description="Low complexity" evidence="2">
    <location>
        <begin position="885"/>
        <end position="896"/>
    </location>
</feature>
<feature type="compositionally biased region" description="Low complexity" evidence="2">
    <location>
        <begin position="612"/>
        <end position="625"/>
    </location>
</feature>
<feature type="compositionally biased region" description="Basic and acidic residues" evidence="2">
    <location>
        <begin position="900"/>
        <end position="909"/>
    </location>
</feature>
<dbReference type="PROSITE" id="PS00028">
    <property type="entry name" value="ZINC_FINGER_C2H2_1"/>
    <property type="match status" value="4"/>
</dbReference>
<sequence length="1334" mass="147230">MNMNLKAAARRRCLLSILPSQIQQQRGKDLTLCSAGDGVRQPPDGPATAFRMTTTTSSADNGGGGSATAVSSPSPPNLLPNAAGQQRICGGQSPVSPATGTQVQLTRPTLLMDVAIRCTAVSCSCDCFSPCKAQIRICDGCGHGWVSHALDKLGFRHLFNCHQVEVVQPSIAFDVASLMLYGTQAIPVRLKILLDRLFSVLQHDEVLQVLHGFGWTHEDYARGYIVQDPSGAVLDRWLLASREEEPLILQQFLRFGETKTIAQQLLLQESSERSDFVIQPPRTESDIKKFIERTNRGVVGSSLFKQHSSHIYSHMGGSTQSLPLLGSKPSFRHLSSSVNSTHSASPTITSPINCTSPIALSPLNKLQNMQPYDFRQDKSSPDLPKSENVDRQASVTASLYGMNSVTSPTTSVPHMSFSTSSLTNVSSTNNSSTYTTASSERSGNDDGVYCSEGEDEDASNTAINLTRSSLTTSYMDSVYAAKKVRHLRKSANPMKRRWNPTVLATLSTNPATGKKRVQCHVCLKTFCDKGALKIHFSAVHLREMHKCTVEGCNMMFSSRRSRNRHSANPNPKLHTPNYRRKINPHDGRAANPYPIIPPSGILDFANGMISSYSSGPHDGDSSSGSEIDRRPVTPRRSSLSDVKSDGSSAEKRNPLSNTEDDVPLPLTKKFRLEENIMNNRGDEGIDLSMKEERRKLESDICVKEDCRDSERDANNKDIHLNNLNDIKDLRITGSETSSVPFQPHRVNEDKEKHETDEVQTASCESAKQNTNNANHTETKHQMDEKDRFLSSEKGVRKRKSLNPTKCPTTSDDDLQFASSDDSSSDTYIDQDNDDNGLLDSKSDYLTSDGSDSINELDDIDDNSENGKDKRRDVKTSSKSETPPMSSVVVTTAQTSTPKNSVEKNYHGHERYNGFSMSDLDKFRNEISMNQMKENDDINENPLRHLESLSLGAFTNMMNVNNRVNFNQRGTNVSSGVSYHAPGLGLGSVTTTTAPNRVESPGMEMMPSLISSSHPPPLTSNCHLNNSDTENSMSDQQMGMVPVFRDASMVGTVEIPVDKENPRRCTACGKIFQNHFGVKTHYQNVHLKLMHKCTVEGCNASFPSKRSRDRHSANLNLHRKLLSTTSERGTGSYFDKSGTMYPFHPDAYRGDLFSRLYDHNSLPLSFADIYHNRLSAEGAGSPFLGASPFSHLPGAMPGFHPAFLPPATTVANYKNENNTRYHHEQNSGRNSSVSSISNPSSPGPSLRGSPRESSGHFPAVKLEEDLLPDSDGRFACTICEKKFHEAVVLREHYEKSHTQVLLHCSMNGCNKVFLSRQSRNNHSDNIHKEKNIDAT</sequence>
<feature type="domain" description="C2H2-type" evidence="3">
    <location>
        <begin position="1273"/>
        <end position="1297"/>
    </location>
</feature>
<dbReference type="EMBL" id="JABXBU010000002">
    <property type="protein sequence ID" value="KAF8794899.1"/>
    <property type="molecule type" value="Genomic_DNA"/>
</dbReference>
<dbReference type="InterPro" id="IPR040436">
    <property type="entry name" value="Disconnected-like"/>
</dbReference>
<dbReference type="PANTHER" id="PTHR15021">
    <property type="entry name" value="DISCONNECTED-RELATED"/>
    <property type="match status" value="1"/>
</dbReference>
<feature type="region of interest" description="Disordered" evidence="2">
    <location>
        <begin position="407"/>
        <end position="455"/>
    </location>
</feature>
<evidence type="ECO:0000256" key="1">
    <source>
        <dbReference type="PROSITE-ProRule" id="PRU00042"/>
    </source>
</evidence>
<dbReference type="Gene3D" id="3.30.160.60">
    <property type="entry name" value="Classic Zinc Finger"/>
    <property type="match status" value="2"/>
</dbReference>
<feature type="compositionally biased region" description="Acidic residues" evidence="2">
    <location>
        <begin position="854"/>
        <end position="863"/>
    </location>
</feature>
<keyword evidence="1" id="KW-0862">Zinc</keyword>
<feature type="region of interest" description="Disordered" evidence="2">
    <location>
        <begin position="734"/>
        <end position="909"/>
    </location>
</feature>
<feature type="region of interest" description="Disordered" evidence="2">
    <location>
        <begin position="36"/>
        <end position="74"/>
    </location>
</feature>
<name>A0A8T0FZB8_ARGBR</name>
<feature type="compositionally biased region" description="Basic and acidic residues" evidence="2">
    <location>
        <begin position="776"/>
        <end position="794"/>
    </location>
</feature>
<comment type="caution">
    <text evidence="4">The sequence shown here is derived from an EMBL/GenBank/DDBJ whole genome shotgun (WGS) entry which is preliminary data.</text>
</comment>
<dbReference type="Proteomes" id="UP000807504">
    <property type="component" value="Unassembled WGS sequence"/>
</dbReference>
<feature type="region of interest" description="Disordered" evidence="2">
    <location>
        <begin position="612"/>
        <end position="666"/>
    </location>
</feature>
<proteinExistence type="predicted"/>
<dbReference type="GO" id="GO:0008270">
    <property type="term" value="F:zinc ion binding"/>
    <property type="evidence" value="ECO:0007669"/>
    <property type="project" value="UniProtKB-KW"/>
</dbReference>
<feature type="compositionally biased region" description="Low complexity" evidence="2">
    <location>
        <begin position="416"/>
        <end position="439"/>
    </location>
</feature>
<dbReference type="SMART" id="SM00355">
    <property type="entry name" value="ZnF_C2H2"/>
    <property type="match status" value="6"/>
</dbReference>
<feature type="region of interest" description="Disordered" evidence="2">
    <location>
        <begin position="1219"/>
        <end position="1255"/>
    </location>
</feature>
<protein>
    <submittedName>
        <fullName evidence="4">Zinc finger protein basonuclin-2 like protein</fullName>
    </submittedName>
</protein>
<reference evidence="4" key="1">
    <citation type="journal article" date="2020" name="bioRxiv">
        <title>Chromosome-level reference genome of the European wasp spider Argiope bruennichi: a resource for studies on range expansion and evolutionary adaptation.</title>
        <authorList>
            <person name="Sheffer M.M."/>
            <person name="Hoppe A."/>
            <person name="Krehenwinkel H."/>
            <person name="Uhl G."/>
            <person name="Kuss A.W."/>
            <person name="Jensen L."/>
            <person name="Jensen C."/>
            <person name="Gillespie R.G."/>
            <person name="Hoff K.J."/>
            <person name="Prost S."/>
        </authorList>
    </citation>
    <scope>NUCLEOTIDE SEQUENCE</scope>
</reference>
<keyword evidence="1" id="KW-0479">Metal-binding</keyword>
<feature type="compositionally biased region" description="Basic and acidic residues" evidence="2">
    <location>
        <begin position="745"/>
        <end position="756"/>
    </location>
</feature>
<evidence type="ECO:0000313" key="4">
    <source>
        <dbReference type="EMBL" id="KAF8794899.1"/>
    </source>
</evidence>
<dbReference type="PROSITE" id="PS50157">
    <property type="entry name" value="ZINC_FINGER_C2H2_2"/>
    <property type="match status" value="3"/>
</dbReference>
<dbReference type="PANTHER" id="PTHR15021:SF0">
    <property type="entry name" value="DISCO-RELATED, ISOFORM A-RELATED"/>
    <property type="match status" value="1"/>
</dbReference>
<accession>A0A8T0FZB8</accession>
<feature type="compositionally biased region" description="Basic and acidic residues" evidence="2">
    <location>
        <begin position="864"/>
        <end position="877"/>
    </location>
</feature>
<feature type="compositionally biased region" description="Basic and acidic residues" evidence="2">
    <location>
        <begin position="642"/>
        <end position="653"/>
    </location>
</feature>
<reference evidence="4" key="2">
    <citation type="submission" date="2020-06" db="EMBL/GenBank/DDBJ databases">
        <authorList>
            <person name="Sheffer M."/>
        </authorList>
    </citation>
    <scope>NUCLEOTIDE SEQUENCE</scope>
</reference>
<evidence type="ECO:0000256" key="2">
    <source>
        <dbReference type="SAM" id="MobiDB-lite"/>
    </source>
</evidence>
<keyword evidence="5" id="KW-1185">Reference proteome</keyword>
<feature type="compositionally biased region" description="Low complexity" evidence="2">
    <location>
        <begin position="1226"/>
        <end position="1247"/>
    </location>
</feature>
<dbReference type="InterPro" id="IPR013087">
    <property type="entry name" value="Znf_C2H2_type"/>
</dbReference>
<dbReference type="GO" id="GO:0005634">
    <property type="term" value="C:nucleus"/>
    <property type="evidence" value="ECO:0007669"/>
    <property type="project" value="TreeGrafter"/>
</dbReference>
<evidence type="ECO:0000313" key="5">
    <source>
        <dbReference type="Proteomes" id="UP000807504"/>
    </source>
</evidence>
<gene>
    <name evidence="4" type="ORF">HNY73_002814</name>
</gene>
<feature type="region of interest" description="Disordered" evidence="2">
    <location>
        <begin position="559"/>
        <end position="594"/>
    </location>
</feature>
<feature type="compositionally biased region" description="Low complexity" evidence="2">
    <location>
        <begin position="815"/>
        <end position="825"/>
    </location>
</feature>
<feature type="compositionally biased region" description="Polar residues" evidence="2">
    <location>
        <begin position="758"/>
        <end position="775"/>
    </location>
</feature>
<dbReference type="GO" id="GO:0006355">
    <property type="term" value="P:regulation of DNA-templated transcription"/>
    <property type="evidence" value="ECO:0007669"/>
    <property type="project" value="TreeGrafter"/>
</dbReference>